<dbReference type="PANTHER" id="PTHR30502:SF0">
    <property type="entry name" value="PHOSPHOENOLPYRUVATE CARBOXYLASE FAMILY PROTEIN"/>
    <property type="match status" value="1"/>
</dbReference>
<name>A0A4Q9DFB3_9BACL</name>
<dbReference type="GO" id="GO:0016832">
    <property type="term" value="F:aldehyde-lyase activity"/>
    <property type="evidence" value="ECO:0007669"/>
    <property type="project" value="TreeGrafter"/>
</dbReference>
<evidence type="ECO:0000256" key="3">
    <source>
        <dbReference type="ARBA" id="ARBA00023239"/>
    </source>
</evidence>
<keyword evidence="3" id="KW-0456">Lyase</keyword>
<dbReference type="SUPFAM" id="SSF51621">
    <property type="entry name" value="Phosphoenolpyruvate/pyruvate domain"/>
    <property type="match status" value="1"/>
</dbReference>
<dbReference type="RefSeq" id="WP_131017818.1">
    <property type="nucleotide sequence ID" value="NZ_SIRE01000031.1"/>
</dbReference>
<feature type="domain" description="HpcH/HpaI aldolase/citrate lyase" evidence="4">
    <location>
        <begin position="24"/>
        <end position="239"/>
    </location>
</feature>
<sequence length="254" mass="27522">MNGLNEKLNGNGPVFGTMVSEFHTPNLAVMLKTCGFDFFIVDCEHGYFDYSMVAGLTTAARGADIPIIVRIPEVSRECIVKYLDMGVNGLLIPMVEHAEQLRSAIQYGKYAPEGRRGVSTTRAHTRYHVENLREYMKAANQHTVILAQIESQQGLRQLEEIAGVQGLDGLIVGPNDLAQDLGISGTRNHPALMEAIGRIAAAARTAGIGSGIISSQIDLLQHCERIGMSILSWNSEVGMLMSGAKEGLAKLKRG</sequence>
<evidence type="ECO:0000256" key="1">
    <source>
        <dbReference type="ARBA" id="ARBA00005568"/>
    </source>
</evidence>
<organism evidence="5 6">
    <name type="scientific">Paenibacillus thalictri</name>
    <dbReference type="NCBI Taxonomy" id="2527873"/>
    <lineage>
        <taxon>Bacteria</taxon>
        <taxon>Bacillati</taxon>
        <taxon>Bacillota</taxon>
        <taxon>Bacilli</taxon>
        <taxon>Bacillales</taxon>
        <taxon>Paenibacillaceae</taxon>
        <taxon>Paenibacillus</taxon>
    </lineage>
</organism>
<evidence type="ECO:0000259" key="4">
    <source>
        <dbReference type="Pfam" id="PF03328"/>
    </source>
</evidence>
<dbReference type="EMBL" id="SIRE01000031">
    <property type="protein sequence ID" value="TBL70536.1"/>
    <property type="molecule type" value="Genomic_DNA"/>
</dbReference>
<keyword evidence="2" id="KW-0479">Metal-binding</keyword>
<dbReference type="Pfam" id="PF03328">
    <property type="entry name" value="HpcH_HpaI"/>
    <property type="match status" value="1"/>
</dbReference>
<dbReference type="GO" id="GO:0046872">
    <property type="term" value="F:metal ion binding"/>
    <property type="evidence" value="ECO:0007669"/>
    <property type="project" value="UniProtKB-KW"/>
</dbReference>
<reference evidence="5 6" key="1">
    <citation type="submission" date="2019-02" db="EMBL/GenBank/DDBJ databases">
        <title>Paenibacillus sp. nov., isolated from surface-sterilized tissue of Thalictrum simplex L.</title>
        <authorList>
            <person name="Tuo L."/>
        </authorList>
    </citation>
    <scope>NUCLEOTIDE SEQUENCE [LARGE SCALE GENOMIC DNA]</scope>
    <source>
        <strain evidence="5 6">N2SHLJ1</strain>
    </source>
</reference>
<protein>
    <recommendedName>
        <fullName evidence="4">HpcH/HpaI aldolase/citrate lyase domain-containing protein</fullName>
    </recommendedName>
</protein>
<evidence type="ECO:0000256" key="2">
    <source>
        <dbReference type="ARBA" id="ARBA00022723"/>
    </source>
</evidence>
<dbReference type="InterPro" id="IPR015813">
    <property type="entry name" value="Pyrv/PenolPyrv_kinase-like_dom"/>
</dbReference>
<evidence type="ECO:0000313" key="6">
    <source>
        <dbReference type="Proteomes" id="UP000293142"/>
    </source>
</evidence>
<dbReference type="Proteomes" id="UP000293142">
    <property type="component" value="Unassembled WGS sequence"/>
</dbReference>
<evidence type="ECO:0000313" key="5">
    <source>
        <dbReference type="EMBL" id="TBL70536.1"/>
    </source>
</evidence>
<dbReference type="InterPro" id="IPR050251">
    <property type="entry name" value="HpcH-HpaI_aldolase"/>
</dbReference>
<accession>A0A4Q9DFB3</accession>
<dbReference type="PANTHER" id="PTHR30502">
    <property type="entry name" value="2-KETO-3-DEOXY-L-RHAMNONATE ALDOLASE"/>
    <property type="match status" value="1"/>
</dbReference>
<dbReference type="Gene3D" id="3.20.20.60">
    <property type="entry name" value="Phosphoenolpyruvate-binding domains"/>
    <property type="match status" value="1"/>
</dbReference>
<comment type="similarity">
    <text evidence="1">Belongs to the HpcH/HpaI aldolase family.</text>
</comment>
<gene>
    <name evidence="5" type="ORF">EYB31_32975</name>
</gene>
<keyword evidence="6" id="KW-1185">Reference proteome</keyword>
<dbReference type="InterPro" id="IPR005000">
    <property type="entry name" value="Aldolase/citrate-lyase_domain"/>
</dbReference>
<proteinExistence type="inferred from homology"/>
<dbReference type="InterPro" id="IPR040442">
    <property type="entry name" value="Pyrv_kinase-like_dom_sf"/>
</dbReference>
<dbReference type="OrthoDB" id="86160at2"/>
<dbReference type="GO" id="GO:0005737">
    <property type="term" value="C:cytoplasm"/>
    <property type="evidence" value="ECO:0007669"/>
    <property type="project" value="TreeGrafter"/>
</dbReference>
<dbReference type="AlphaFoldDB" id="A0A4Q9DFB3"/>
<comment type="caution">
    <text evidence="5">The sequence shown here is derived from an EMBL/GenBank/DDBJ whole genome shotgun (WGS) entry which is preliminary data.</text>
</comment>